<dbReference type="EMBL" id="CP000463">
    <property type="protein sequence ID" value="ABJ06199.1"/>
    <property type="molecule type" value="Genomic_DNA"/>
</dbReference>
<feature type="transmembrane region" description="Helical" evidence="1">
    <location>
        <begin position="341"/>
        <end position="362"/>
    </location>
</feature>
<feature type="transmembrane region" description="Helical" evidence="1">
    <location>
        <begin position="265"/>
        <end position="284"/>
    </location>
</feature>
<gene>
    <name evidence="2" type="ordered locus">RPE_2257</name>
</gene>
<keyword evidence="1" id="KW-0472">Membrane</keyword>
<reference evidence="2" key="1">
    <citation type="submission" date="2006-09" db="EMBL/GenBank/DDBJ databases">
        <title>Complete sequence of Rhodopseudomonas palustris BisA53.</title>
        <authorList>
            <consortium name="US DOE Joint Genome Institute"/>
            <person name="Copeland A."/>
            <person name="Lucas S."/>
            <person name="Lapidus A."/>
            <person name="Barry K."/>
            <person name="Detter J.C."/>
            <person name="Glavina del Rio T."/>
            <person name="Hammon N."/>
            <person name="Israni S."/>
            <person name="Dalin E."/>
            <person name="Tice H."/>
            <person name="Pitluck S."/>
            <person name="Chain P."/>
            <person name="Malfatti S."/>
            <person name="Shin M."/>
            <person name="Vergez L."/>
            <person name="Schmutz J."/>
            <person name="Larimer F."/>
            <person name="Land M."/>
            <person name="Hauser L."/>
            <person name="Pelletier D.A."/>
            <person name="Kyrpides N."/>
            <person name="Kim E."/>
            <person name="Harwood C.S."/>
            <person name="Oda Y."/>
            <person name="Richardson P."/>
        </authorList>
    </citation>
    <scope>NUCLEOTIDE SEQUENCE [LARGE SCALE GENOMIC DNA]</scope>
    <source>
        <strain evidence="2">BisA53</strain>
    </source>
</reference>
<evidence type="ECO:0008006" key="3">
    <source>
        <dbReference type="Google" id="ProtNLM"/>
    </source>
</evidence>
<dbReference type="HOGENOM" id="CLU_033063_0_0_5"/>
<sequence>MTIQAIHTSDAAPSKGFVLPLLVGTGVLAFLLWTGNDLLQDSDLFWQIEVGRWILDHGAVPDADPFSFTKLGAPWISSSWLAQVILALAMKAGWAGPVIVASLAIAAAFAVFAGYLERHASALLTTVLVLAAFILVLPHLLVRPHVLALPLLAGWFIGLIDAADRQRAPRWWLLIVLALWANLHGGFVLGLLLIGPVGLEALRQAAPKLRLALALRWTAFGLGAVLACCATPYGWHTLLAAGQILSLGEVLSTVSEWTAADFSKFGPFEASLLALLGVALWRGLTLPWPRLLLVLGLIHMALAHVRSIESFALLVPLILAKPWSEQWLSRSRGPTPAKADVAPPVWAGVIVLFAIIGATIAAEPYLHYQFVATQIPAQALAAAQRHGATRILNGYIFGGYLISQKVPVFIDGRAELYGEKMVMDMFRASAGRDVEALDRMIEEHHVDATMLPPSAAAVRLLDQRAGWRRLHADDVAVVHVRDSR</sequence>
<name>Q07PD5_RHOP5</name>
<keyword evidence="1" id="KW-0812">Transmembrane</keyword>
<keyword evidence="1" id="KW-1133">Transmembrane helix</keyword>
<feature type="transmembrane region" description="Helical" evidence="1">
    <location>
        <begin position="94"/>
        <end position="115"/>
    </location>
</feature>
<dbReference type="AlphaFoldDB" id="Q07PD5"/>
<accession>Q07PD5</accession>
<dbReference type="KEGG" id="rpe:RPE_2257"/>
<protein>
    <recommendedName>
        <fullName evidence="3">Glycosyltransferase RgtA/B/C/D-like domain-containing protein</fullName>
    </recommendedName>
</protein>
<feature type="transmembrane region" description="Helical" evidence="1">
    <location>
        <begin position="296"/>
        <end position="320"/>
    </location>
</feature>
<dbReference type="OrthoDB" id="9786218at2"/>
<dbReference type="STRING" id="316055.RPE_2257"/>
<proteinExistence type="predicted"/>
<evidence type="ECO:0000313" key="2">
    <source>
        <dbReference type="EMBL" id="ABJ06199.1"/>
    </source>
</evidence>
<dbReference type="eggNOG" id="COG1287">
    <property type="taxonomic scope" value="Bacteria"/>
</dbReference>
<evidence type="ECO:0000256" key="1">
    <source>
        <dbReference type="SAM" id="Phobius"/>
    </source>
</evidence>
<feature type="transmembrane region" description="Helical" evidence="1">
    <location>
        <begin position="171"/>
        <end position="194"/>
    </location>
</feature>
<feature type="transmembrane region" description="Helical" evidence="1">
    <location>
        <begin position="214"/>
        <end position="235"/>
    </location>
</feature>
<feature type="transmembrane region" description="Helical" evidence="1">
    <location>
        <begin position="122"/>
        <end position="141"/>
    </location>
</feature>
<organism evidence="2">
    <name type="scientific">Rhodopseudomonas palustris (strain BisA53)</name>
    <dbReference type="NCBI Taxonomy" id="316055"/>
    <lineage>
        <taxon>Bacteria</taxon>
        <taxon>Pseudomonadati</taxon>
        <taxon>Pseudomonadota</taxon>
        <taxon>Alphaproteobacteria</taxon>
        <taxon>Hyphomicrobiales</taxon>
        <taxon>Nitrobacteraceae</taxon>
        <taxon>Rhodopseudomonas</taxon>
    </lineage>
</organism>
<feature type="transmembrane region" description="Helical" evidence="1">
    <location>
        <begin position="16"/>
        <end position="35"/>
    </location>
</feature>